<dbReference type="EMBL" id="OX459125">
    <property type="protein sequence ID" value="CAI9114601.1"/>
    <property type="molecule type" value="Genomic_DNA"/>
</dbReference>
<reference evidence="3" key="1">
    <citation type="submission" date="2023-03" db="EMBL/GenBank/DDBJ databases">
        <authorList>
            <person name="Julca I."/>
        </authorList>
    </citation>
    <scope>NUCLEOTIDE SEQUENCE</scope>
</reference>
<name>A0AAV1E5C3_OLDCO</name>
<dbReference type="PANTHER" id="PTHR37237:SF1">
    <property type="entry name" value="OS02G0567000 PROTEIN"/>
    <property type="match status" value="1"/>
</dbReference>
<dbReference type="AlphaFoldDB" id="A0AAV1E5C3"/>
<feature type="coiled-coil region" evidence="1">
    <location>
        <begin position="88"/>
        <end position="125"/>
    </location>
</feature>
<sequence>MRGVGGPLLCIGDLLSDVGKAPDPHALPLGTHDAHPSHPASHLPNPNLRSLFQENYDKLDKALTRADNSWMSPTLKLCAALEAGNKLVQFGNSQVKLLSEKVEQLEELTKQIDSAVAAAKDTQASSPQLSIDSGNK</sequence>
<dbReference type="Proteomes" id="UP001161247">
    <property type="component" value="Chromosome 8"/>
</dbReference>
<accession>A0AAV1E5C3</accession>
<evidence type="ECO:0000256" key="2">
    <source>
        <dbReference type="SAM" id="MobiDB-lite"/>
    </source>
</evidence>
<proteinExistence type="predicted"/>
<organism evidence="3 4">
    <name type="scientific">Oldenlandia corymbosa var. corymbosa</name>
    <dbReference type="NCBI Taxonomy" id="529605"/>
    <lineage>
        <taxon>Eukaryota</taxon>
        <taxon>Viridiplantae</taxon>
        <taxon>Streptophyta</taxon>
        <taxon>Embryophyta</taxon>
        <taxon>Tracheophyta</taxon>
        <taxon>Spermatophyta</taxon>
        <taxon>Magnoliopsida</taxon>
        <taxon>eudicotyledons</taxon>
        <taxon>Gunneridae</taxon>
        <taxon>Pentapetalae</taxon>
        <taxon>asterids</taxon>
        <taxon>lamiids</taxon>
        <taxon>Gentianales</taxon>
        <taxon>Rubiaceae</taxon>
        <taxon>Rubioideae</taxon>
        <taxon>Spermacoceae</taxon>
        <taxon>Hedyotis-Oldenlandia complex</taxon>
        <taxon>Oldenlandia</taxon>
    </lineage>
</organism>
<keyword evidence="4" id="KW-1185">Reference proteome</keyword>
<evidence type="ECO:0000256" key="1">
    <source>
        <dbReference type="SAM" id="Coils"/>
    </source>
</evidence>
<protein>
    <submittedName>
        <fullName evidence="3">OLC1v1015358C1</fullName>
    </submittedName>
</protein>
<evidence type="ECO:0000313" key="3">
    <source>
        <dbReference type="EMBL" id="CAI9114601.1"/>
    </source>
</evidence>
<dbReference type="PANTHER" id="PTHR37237">
    <property type="entry name" value="OS02G0567000 PROTEIN"/>
    <property type="match status" value="1"/>
</dbReference>
<gene>
    <name evidence="3" type="ORF">OLC1_LOCUS21304</name>
</gene>
<evidence type="ECO:0000313" key="4">
    <source>
        <dbReference type="Proteomes" id="UP001161247"/>
    </source>
</evidence>
<feature type="region of interest" description="Disordered" evidence="2">
    <location>
        <begin position="25"/>
        <end position="45"/>
    </location>
</feature>
<keyword evidence="1" id="KW-0175">Coiled coil</keyword>